<name>A0AAW1E6E0_ZOAVI</name>
<feature type="compositionally biased region" description="Basic and acidic residues" evidence="1">
    <location>
        <begin position="13"/>
        <end position="22"/>
    </location>
</feature>
<feature type="compositionally biased region" description="Gly residues" evidence="1">
    <location>
        <begin position="26"/>
        <end position="40"/>
    </location>
</feature>
<accession>A0AAW1E6E0</accession>
<organism evidence="2 3">
    <name type="scientific">Zoarces viviparus</name>
    <name type="common">Viviparous eelpout</name>
    <name type="synonym">Blennius viviparus</name>
    <dbReference type="NCBI Taxonomy" id="48416"/>
    <lineage>
        <taxon>Eukaryota</taxon>
        <taxon>Metazoa</taxon>
        <taxon>Chordata</taxon>
        <taxon>Craniata</taxon>
        <taxon>Vertebrata</taxon>
        <taxon>Euteleostomi</taxon>
        <taxon>Actinopterygii</taxon>
        <taxon>Neopterygii</taxon>
        <taxon>Teleostei</taxon>
        <taxon>Neoteleostei</taxon>
        <taxon>Acanthomorphata</taxon>
        <taxon>Eupercaria</taxon>
        <taxon>Perciformes</taxon>
        <taxon>Cottioidei</taxon>
        <taxon>Zoarcales</taxon>
        <taxon>Zoarcidae</taxon>
        <taxon>Zoarcinae</taxon>
        <taxon>Zoarces</taxon>
    </lineage>
</organism>
<dbReference type="Proteomes" id="UP001488805">
    <property type="component" value="Unassembled WGS sequence"/>
</dbReference>
<evidence type="ECO:0000313" key="3">
    <source>
        <dbReference type="Proteomes" id="UP001488805"/>
    </source>
</evidence>
<evidence type="ECO:0000313" key="2">
    <source>
        <dbReference type="EMBL" id="KAK9518179.1"/>
    </source>
</evidence>
<reference evidence="2 3" key="1">
    <citation type="journal article" date="2024" name="Genome Biol. Evol.">
        <title>Chromosome-level genome assembly of the viviparous eelpout Zoarces viviparus.</title>
        <authorList>
            <person name="Fuhrmann N."/>
            <person name="Brasseur M.V."/>
            <person name="Bakowski C.E."/>
            <person name="Podsiadlowski L."/>
            <person name="Prost S."/>
            <person name="Krehenwinkel H."/>
            <person name="Mayer C."/>
        </authorList>
    </citation>
    <scope>NUCLEOTIDE SEQUENCE [LARGE SCALE GENOMIC DNA]</scope>
    <source>
        <strain evidence="2">NO-MEL_2022_Ind0_liver</strain>
    </source>
</reference>
<evidence type="ECO:0000256" key="1">
    <source>
        <dbReference type="SAM" id="MobiDB-lite"/>
    </source>
</evidence>
<gene>
    <name evidence="2" type="ORF">VZT92_023492</name>
</gene>
<feature type="region of interest" description="Disordered" evidence="1">
    <location>
        <begin position="1"/>
        <end position="71"/>
    </location>
</feature>
<keyword evidence="3" id="KW-1185">Reference proteome</keyword>
<dbReference type="AlphaFoldDB" id="A0AAW1E6E0"/>
<protein>
    <submittedName>
        <fullName evidence="2">Uncharacterized protein</fullName>
    </submittedName>
</protein>
<comment type="caution">
    <text evidence="2">The sequence shown here is derived from an EMBL/GenBank/DDBJ whole genome shotgun (WGS) entry which is preliminary data.</text>
</comment>
<proteinExistence type="predicted"/>
<sequence>MKIAGPVLSEAVGHGEDQRVEPGRTGPEGMGGPGRTGGRGGKSRGTQESRKQQLACTPEGARATVQGSSSRVAIAEAVPEQASQ</sequence>
<dbReference type="EMBL" id="JBCEZU010000538">
    <property type="protein sequence ID" value="KAK9518179.1"/>
    <property type="molecule type" value="Genomic_DNA"/>
</dbReference>